<gene>
    <name evidence="12" type="ORF">A7E75_05595</name>
</gene>
<reference evidence="12 13" key="1">
    <citation type="journal article" date="2017" name="Genome Announc.">
        <title>Complete Genome Sequences of Two Acetylene-Fermenting Pelobacter acetylenicus Strains.</title>
        <authorList>
            <person name="Sutton J.M."/>
            <person name="Baesman S.M."/>
            <person name="Fierst J.L."/>
            <person name="Poret-Peterson A.T."/>
            <person name="Oremland R.S."/>
            <person name="Dunlap D.S."/>
            <person name="Akob D.M."/>
        </authorList>
    </citation>
    <scope>NUCLEOTIDE SEQUENCE [LARGE SCALE GENOMIC DNA]</scope>
    <source>
        <strain evidence="12 13">DSM 3247</strain>
    </source>
</reference>
<dbReference type="Gene3D" id="3.10.20.310">
    <property type="entry name" value="membrane protein fhac"/>
    <property type="match status" value="3"/>
</dbReference>
<comment type="subunit">
    <text evidence="9">Interacts with TamB to form the translocation and assembly module (TAM).</text>
</comment>
<evidence type="ECO:0000259" key="10">
    <source>
        <dbReference type="Pfam" id="PF01103"/>
    </source>
</evidence>
<dbReference type="OrthoDB" id="9814535at2"/>
<dbReference type="KEGG" id="pace:A6070_14225"/>
<dbReference type="Gene3D" id="2.40.160.50">
    <property type="entry name" value="membrane protein fhac: a member of the omp85/tpsb transporter family"/>
    <property type="match status" value="1"/>
</dbReference>
<evidence type="ECO:0000259" key="11">
    <source>
        <dbReference type="Pfam" id="PF17243"/>
    </source>
</evidence>
<evidence type="ECO:0000313" key="12">
    <source>
        <dbReference type="EMBL" id="APG24558.1"/>
    </source>
</evidence>
<organism evidence="12 13">
    <name type="scientific">Syntrophotalea acetylenica</name>
    <name type="common">Pelobacter acetylenicus</name>
    <dbReference type="NCBI Taxonomy" id="29542"/>
    <lineage>
        <taxon>Bacteria</taxon>
        <taxon>Pseudomonadati</taxon>
        <taxon>Thermodesulfobacteriota</taxon>
        <taxon>Desulfuromonadia</taxon>
        <taxon>Desulfuromonadales</taxon>
        <taxon>Syntrophotaleaceae</taxon>
        <taxon>Syntrophotalea</taxon>
    </lineage>
</organism>
<evidence type="ECO:0000313" key="13">
    <source>
        <dbReference type="Proteomes" id="UP000182264"/>
    </source>
</evidence>
<evidence type="ECO:0000256" key="4">
    <source>
        <dbReference type="ARBA" id="ARBA00022692"/>
    </source>
</evidence>
<dbReference type="AlphaFoldDB" id="A0A1L3GFV3"/>
<comment type="similarity">
    <text evidence="2">Belongs to the TamA family.</text>
</comment>
<keyword evidence="13" id="KW-1185">Reference proteome</keyword>
<accession>A0A1L3GFV3</accession>
<feature type="domain" description="Bacterial surface antigen (D15)" evidence="10">
    <location>
        <begin position="408"/>
        <end position="582"/>
    </location>
</feature>
<evidence type="ECO:0000256" key="3">
    <source>
        <dbReference type="ARBA" id="ARBA00015419"/>
    </source>
</evidence>
<dbReference type="InterPro" id="IPR035243">
    <property type="entry name" value="TamA_POTRA_Dom_1"/>
</dbReference>
<evidence type="ECO:0000256" key="9">
    <source>
        <dbReference type="ARBA" id="ARBA00093548"/>
    </source>
</evidence>
<dbReference type="Pfam" id="PF17243">
    <property type="entry name" value="POTRA_TamA_1"/>
    <property type="match status" value="1"/>
</dbReference>
<name>A0A1L3GFV3_SYNAC</name>
<dbReference type="InterPro" id="IPR039910">
    <property type="entry name" value="D15-like"/>
</dbReference>
<proteinExistence type="inferred from homology"/>
<dbReference type="Proteomes" id="UP000182264">
    <property type="component" value="Chromosome"/>
</dbReference>
<dbReference type="EMBL" id="CP015518">
    <property type="protein sequence ID" value="APG24558.1"/>
    <property type="molecule type" value="Genomic_DNA"/>
</dbReference>
<evidence type="ECO:0000256" key="2">
    <source>
        <dbReference type="ARBA" id="ARBA00010248"/>
    </source>
</evidence>
<evidence type="ECO:0000256" key="7">
    <source>
        <dbReference type="ARBA" id="ARBA00023237"/>
    </source>
</evidence>
<dbReference type="GO" id="GO:0009279">
    <property type="term" value="C:cell outer membrane"/>
    <property type="evidence" value="ECO:0007669"/>
    <property type="project" value="UniProtKB-SubCell"/>
</dbReference>
<feature type="domain" description="TamA POTRA" evidence="11">
    <location>
        <begin position="29"/>
        <end position="107"/>
    </location>
</feature>
<dbReference type="PANTHER" id="PTHR12815">
    <property type="entry name" value="SORTING AND ASSEMBLY MACHINERY SAMM50 PROTEIN FAMILY MEMBER"/>
    <property type="match status" value="1"/>
</dbReference>
<dbReference type="PANTHER" id="PTHR12815:SF47">
    <property type="entry name" value="TRANSLOCATION AND ASSEMBLY MODULE SUBUNIT TAMA"/>
    <property type="match status" value="1"/>
</dbReference>
<dbReference type="STRING" id="29542.A6070_14225"/>
<dbReference type="GO" id="GO:0097347">
    <property type="term" value="C:TAM protein secretion complex"/>
    <property type="evidence" value="ECO:0007669"/>
    <property type="project" value="TreeGrafter"/>
</dbReference>
<keyword evidence="4" id="KW-0812">Transmembrane</keyword>
<evidence type="ECO:0000256" key="6">
    <source>
        <dbReference type="ARBA" id="ARBA00023136"/>
    </source>
</evidence>
<evidence type="ECO:0000256" key="8">
    <source>
        <dbReference type="ARBA" id="ARBA00033063"/>
    </source>
</evidence>
<evidence type="ECO:0000256" key="1">
    <source>
        <dbReference type="ARBA" id="ARBA00004442"/>
    </source>
</evidence>
<evidence type="ECO:0000256" key="5">
    <source>
        <dbReference type="ARBA" id="ARBA00022729"/>
    </source>
</evidence>
<keyword evidence="5" id="KW-0732">Signal</keyword>
<protein>
    <recommendedName>
        <fullName evidence="3">Translocation and assembly module subunit TamA</fullName>
    </recommendedName>
    <alternativeName>
        <fullName evidence="8">Autotransporter assembly factor TamA</fullName>
    </alternativeName>
</protein>
<dbReference type="InterPro" id="IPR000184">
    <property type="entry name" value="Bac_surfAg_D15"/>
</dbReference>
<keyword evidence="7" id="KW-0998">Cell outer membrane</keyword>
<dbReference type="RefSeq" id="WP_072286400.1">
    <property type="nucleotide sequence ID" value="NZ_CP015455.1"/>
</dbReference>
<sequence length="584" mass="64549">MKFAAAAGGLLLLFFVVAGWAHAAEPLRLQLAGLEGAVRANVEAALALPPGLVRDGQIDRRWMERYMAQIPQQVALAMQPFGYFTPQVESHLEEAADGQLIKVNISPGEPVRVTKRRVAVVGPGSARGALTRLADSFPLKVGDPLDQAVYEEFKKELLDKALELGYLDAAFSVHEIRVDVAALATEIALEMDTGPRYYFGEGRFVGAQDYPEAFLRRFLTFEPGDIFSHASLGETQLQLLDSDRFSDIRLVADRENAKDRRIPVNVLLEPSPSRRLRPGIGYGTDTGARMSLLYRDLNIFNRGHELNLKANLAQKAQTVGASYVWPDAESLNSFTALRLTYEREDADTFLSSKLGVEAERMWDLKNGRKFSTYLQIFHEDYTVGEASDGMRMVLPGARFSHRHYRSLIRPKNGYHYSIEVRGGHPYLGSDIGLLQFMASGNILLGLPGQLSLLSRINAGWSLQNEPLEKIPASLRFFAGGDQSVRGYAYQSLGPRDDNGDVVGGEYLLVGSLELERALGEKWGLAVFYDVGNAFDDPGHIRLAQGAGLGVRYYTPVGPVRLDIARQVGEDDPSCRIHLSIGYGW</sequence>
<dbReference type="GO" id="GO:0009306">
    <property type="term" value="P:protein secretion"/>
    <property type="evidence" value="ECO:0007669"/>
    <property type="project" value="TreeGrafter"/>
</dbReference>
<keyword evidence="6" id="KW-0472">Membrane</keyword>
<dbReference type="Pfam" id="PF01103">
    <property type="entry name" value="Omp85"/>
    <property type="match status" value="1"/>
</dbReference>
<comment type="subcellular location">
    <subcellularLocation>
        <location evidence="1">Cell outer membrane</location>
    </subcellularLocation>
</comment>